<sequence length="750" mass="85623">MPRKAQTWDDYGSAVTQIILAPSDSEFLDQLIPVLKDATTSSRVGSLVQSLSHYAEEREGDIERIGLTKHEEFLASVNQLQKVREGTVALTAEILDLNQSIQASTEKLAEQKQALVNTRGVRQNITEVSSALEESLKILHVVNSAHELIRKKKYYAALKSLEDLQNEYLVPIIQNKFATQYKLADMIQKSIPASQKQISEAVMSDLKTWLYFVRESSQFLGEVAFYHTEQRRARQKERMEGNNLLSRFKLNSAIELVFDENDEFDVLSNDEIQVDFTPLHEALHIHEALGQVDRFRAEYAATRRQQKDLTMPTNENLFVNDDDDALKALLESVAGFAIMEKATMQRAPLVRSTLDVDELWDSMCQTLIRFTSKSLESVSNAELVLKVKDDMALFIQTMEGWGYSASMLNNFQLVLFHKYAELLQRQFGGHLQETVSTDDYMPMNIKSQEEYEQVYSAVLFGDEMPSDDVTLPTVLPFSKMYPLCCIYIRKFEKQFRDFTQENFDHPNIVDETLRKTLDELLTDVVCQTLVERLNSQYLGQIVQILTNLEYFEAACQKLERLLIQGRSSTSAGGPVTLKATELFRSHKKTAEKRIFELVNSKIDDLVDTSDYDWTGTTKPTQPSSYMVTLTRFLENMMGSTLLGLPREIKEYFYFDALSHAANKILALPLSPDVKKINPNGVAAMALDVQYLTDFVSKLDNAFMLEQNLDELQQTVALMQCDNPDEFYDISIRNKKYSRVDAMNGPVLLEK</sequence>
<dbReference type="FunFam" id="1.20.58.670:FF:000004">
    <property type="entry name" value="Exocyst complex component SEC15"/>
    <property type="match status" value="1"/>
</dbReference>
<name>A0AAN6TEL5_9PEZI</name>
<dbReference type="Pfam" id="PF20651">
    <property type="entry name" value="EXOC6_Sec15_N"/>
    <property type="match status" value="1"/>
</dbReference>
<dbReference type="Pfam" id="PF04091">
    <property type="entry name" value="Sec15_C"/>
    <property type="match status" value="1"/>
</dbReference>
<evidence type="ECO:0000256" key="2">
    <source>
        <dbReference type="ARBA" id="ARBA00022448"/>
    </source>
</evidence>
<dbReference type="GeneID" id="89940879"/>
<dbReference type="Gene3D" id="1.10.357.30">
    <property type="entry name" value="Exocyst complex subunit Sec15 C-terminal domain, N-terminal subdomain"/>
    <property type="match status" value="1"/>
</dbReference>
<dbReference type="RefSeq" id="XP_064670569.1">
    <property type="nucleotide sequence ID" value="XM_064816754.1"/>
</dbReference>
<dbReference type="PANTHER" id="PTHR12702">
    <property type="entry name" value="SEC15"/>
    <property type="match status" value="1"/>
</dbReference>
<keyword evidence="3 5" id="KW-0268">Exocytosis</keyword>
<feature type="domain" description="Exocyst complex subunit EXOC6/Sec15 C-terminal" evidence="6">
    <location>
        <begin position="408"/>
        <end position="750"/>
    </location>
</feature>
<accession>A0AAN6TEL5</accession>
<dbReference type="GO" id="GO:0016020">
    <property type="term" value="C:membrane"/>
    <property type="evidence" value="ECO:0007669"/>
    <property type="project" value="TreeGrafter"/>
</dbReference>
<organism evidence="8 9">
    <name type="scientific">Canariomyces notabilis</name>
    <dbReference type="NCBI Taxonomy" id="2074819"/>
    <lineage>
        <taxon>Eukaryota</taxon>
        <taxon>Fungi</taxon>
        <taxon>Dikarya</taxon>
        <taxon>Ascomycota</taxon>
        <taxon>Pezizomycotina</taxon>
        <taxon>Sordariomycetes</taxon>
        <taxon>Sordariomycetidae</taxon>
        <taxon>Sordariales</taxon>
        <taxon>Chaetomiaceae</taxon>
        <taxon>Canariomyces</taxon>
    </lineage>
</organism>
<evidence type="ECO:0000256" key="4">
    <source>
        <dbReference type="ARBA" id="ARBA00023054"/>
    </source>
</evidence>
<evidence type="ECO:0000313" key="8">
    <source>
        <dbReference type="EMBL" id="KAK4112999.1"/>
    </source>
</evidence>
<keyword evidence="4" id="KW-0175">Coiled coil</keyword>
<evidence type="ECO:0000313" key="9">
    <source>
        <dbReference type="Proteomes" id="UP001302812"/>
    </source>
</evidence>
<dbReference type="InterPro" id="IPR048359">
    <property type="entry name" value="EXOC6_Sec15_N"/>
</dbReference>
<dbReference type="InterPro" id="IPR042044">
    <property type="entry name" value="EXOC6PINT-1/Sec15/Tip20_C_dom2"/>
</dbReference>
<dbReference type="InterPro" id="IPR042045">
    <property type="entry name" value="EXOC6/Sec15_C_dom1"/>
</dbReference>
<comment type="caution">
    <text evidence="8">The sequence shown here is derived from an EMBL/GenBank/DDBJ whole genome shotgun (WGS) entry which is preliminary data.</text>
</comment>
<dbReference type="Gene3D" id="1.20.58.670">
    <property type="entry name" value="Dsl1p vesicle tethering complex, Tip20p subunit, domain D"/>
    <property type="match status" value="1"/>
</dbReference>
<evidence type="ECO:0000259" key="7">
    <source>
        <dbReference type="Pfam" id="PF20651"/>
    </source>
</evidence>
<dbReference type="InterPro" id="IPR007225">
    <property type="entry name" value="EXOC6/Sec15"/>
</dbReference>
<evidence type="ECO:0000256" key="5">
    <source>
        <dbReference type="PIRNR" id="PIRNR025007"/>
    </source>
</evidence>
<proteinExistence type="inferred from homology"/>
<dbReference type="PANTHER" id="PTHR12702:SF0">
    <property type="entry name" value="EXOCYST COMPLEX COMPONENT 6"/>
    <property type="match status" value="1"/>
</dbReference>
<comment type="function">
    <text evidence="5">Component of the exocyst complex involved in the docking of exocytic vesicles with fusion sites on the plasma membrane.</text>
</comment>
<comment type="similarity">
    <text evidence="1 5">Belongs to the SEC15 family.</text>
</comment>
<gene>
    <name evidence="8" type="ORF">N656DRAFT_789126</name>
</gene>
<dbReference type="InterPro" id="IPR046361">
    <property type="entry name" value="EXOC6/Sec15_C"/>
</dbReference>
<dbReference type="GO" id="GO:0000145">
    <property type="term" value="C:exocyst"/>
    <property type="evidence" value="ECO:0007669"/>
    <property type="project" value="UniProtKB-UniRule"/>
</dbReference>
<dbReference type="PIRSF" id="PIRSF025007">
    <property type="entry name" value="Sec15"/>
    <property type="match status" value="1"/>
</dbReference>
<dbReference type="EMBL" id="MU853340">
    <property type="protein sequence ID" value="KAK4112999.1"/>
    <property type="molecule type" value="Genomic_DNA"/>
</dbReference>
<dbReference type="AlphaFoldDB" id="A0AAN6TEL5"/>
<reference evidence="8" key="1">
    <citation type="journal article" date="2023" name="Mol. Phylogenet. Evol.">
        <title>Genome-scale phylogeny and comparative genomics of the fungal order Sordariales.</title>
        <authorList>
            <person name="Hensen N."/>
            <person name="Bonometti L."/>
            <person name="Westerberg I."/>
            <person name="Brannstrom I.O."/>
            <person name="Guillou S."/>
            <person name="Cros-Aarteil S."/>
            <person name="Calhoun S."/>
            <person name="Haridas S."/>
            <person name="Kuo A."/>
            <person name="Mondo S."/>
            <person name="Pangilinan J."/>
            <person name="Riley R."/>
            <person name="LaButti K."/>
            <person name="Andreopoulos B."/>
            <person name="Lipzen A."/>
            <person name="Chen C."/>
            <person name="Yan M."/>
            <person name="Daum C."/>
            <person name="Ng V."/>
            <person name="Clum A."/>
            <person name="Steindorff A."/>
            <person name="Ohm R.A."/>
            <person name="Martin F."/>
            <person name="Silar P."/>
            <person name="Natvig D.O."/>
            <person name="Lalanne C."/>
            <person name="Gautier V."/>
            <person name="Ament-Velasquez S.L."/>
            <person name="Kruys A."/>
            <person name="Hutchinson M.I."/>
            <person name="Powell A.J."/>
            <person name="Barry K."/>
            <person name="Miller A.N."/>
            <person name="Grigoriev I.V."/>
            <person name="Debuchy R."/>
            <person name="Gladieux P."/>
            <person name="Hiltunen Thoren M."/>
            <person name="Johannesson H."/>
        </authorList>
    </citation>
    <scope>NUCLEOTIDE SEQUENCE</scope>
    <source>
        <strain evidence="8">CBS 508.74</strain>
    </source>
</reference>
<dbReference type="GO" id="GO:0090522">
    <property type="term" value="P:vesicle tethering involved in exocytosis"/>
    <property type="evidence" value="ECO:0007669"/>
    <property type="project" value="UniProtKB-UniRule"/>
</dbReference>
<evidence type="ECO:0000256" key="3">
    <source>
        <dbReference type="ARBA" id="ARBA00022483"/>
    </source>
</evidence>
<dbReference type="Proteomes" id="UP001302812">
    <property type="component" value="Unassembled WGS sequence"/>
</dbReference>
<protein>
    <recommendedName>
        <fullName evidence="5">Exocyst complex component SEC15</fullName>
    </recommendedName>
</protein>
<evidence type="ECO:0000256" key="1">
    <source>
        <dbReference type="ARBA" id="ARBA00007944"/>
    </source>
</evidence>
<keyword evidence="2 5" id="KW-0813">Transport</keyword>
<reference evidence="8" key="2">
    <citation type="submission" date="2023-05" db="EMBL/GenBank/DDBJ databases">
        <authorList>
            <consortium name="Lawrence Berkeley National Laboratory"/>
            <person name="Steindorff A."/>
            <person name="Hensen N."/>
            <person name="Bonometti L."/>
            <person name="Westerberg I."/>
            <person name="Brannstrom I.O."/>
            <person name="Guillou S."/>
            <person name="Cros-Aarteil S."/>
            <person name="Calhoun S."/>
            <person name="Haridas S."/>
            <person name="Kuo A."/>
            <person name="Mondo S."/>
            <person name="Pangilinan J."/>
            <person name="Riley R."/>
            <person name="Labutti K."/>
            <person name="Andreopoulos B."/>
            <person name="Lipzen A."/>
            <person name="Chen C."/>
            <person name="Yanf M."/>
            <person name="Daum C."/>
            <person name="Ng V."/>
            <person name="Clum A."/>
            <person name="Ohm R."/>
            <person name="Martin F."/>
            <person name="Silar P."/>
            <person name="Natvig D."/>
            <person name="Lalanne C."/>
            <person name="Gautier V."/>
            <person name="Ament-Velasquez S.L."/>
            <person name="Kruys A."/>
            <person name="Hutchinson M.I."/>
            <person name="Powell A.J."/>
            <person name="Barry K."/>
            <person name="Miller A.N."/>
            <person name="Grigoriev I.V."/>
            <person name="Debuchy R."/>
            <person name="Gladieux P."/>
            <person name="Thoren M.H."/>
            <person name="Johannesson H."/>
        </authorList>
    </citation>
    <scope>NUCLEOTIDE SEQUENCE</scope>
    <source>
        <strain evidence="8">CBS 508.74</strain>
    </source>
</reference>
<feature type="domain" description="Exocyst complex component EXOC6/Sec15 N-terminal" evidence="7">
    <location>
        <begin position="51"/>
        <end position="225"/>
    </location>
</feature>
<dbReference type="GO" id="GO:0006886">
    <property type="term" value="P:intracellular protein transport"/>
    <property type="evidence" value="ECO:0007669"/>
    <property type="project" value="InterPro"/>
</dbReference>
<evidence type="ECO:0000259" key="6">
    <source>
        <dbReference type="Pfam" id="PF04091"/>
    </source>
</evidence>
<keyword evidence="9" id="KW-1185">Reference proteome</keyword>
<dbReference type="GO" id="GO:0006893">
    <property type="term" value="P:Golgi to plasma membrane transport"/>
    <property type="evidence" value="ECO:0007669"/>
    <property type="project" value="TreeGrafter"/>
</dbReference>